<evidence type="ECO:0000313" key="2">
    <source>
        <dbReference type="EMBL" id="GBP66868.1"/>
    </source>
</evidence>
<dbReference type="AlphaFoldDB" id="A0A4C1XTM9"/>
<proteinExistence type="predicted"/>
<dbReference type="EMBL" id="BGZK01000970">
    <property type="protein sequence ID" value="GBP66868.1"/>
    <property type="molecule type" value="Genomic_DNA"/>
</dbReference>
<evidence type="ECO:0000256" key="1">
    <source>
        <dbReference type="SAM" id="MobiDB-lite"/>
    </source>
</evidence>
<evidence type="ECO:0000313" key="3">
    <source>
        <dbReference type="Proteomes" id="UP000299102"/>
    </source>
</evidence>
<gene>
    <name evidence="2" type="ORF">EVAR_18039_1</name>
</gene>
<organism evidence="2 3">
    <name type="scientific">Eumeta variegata</name>
    <name type="common">Bagworm moth</name>
    <name type="synonym">Eumeta japonica</name>
    <dbReference type="NCBI Taxonomy" id="151549"/>
    <lineage>
        <taxon>Eukaryota</taxon>
        <taxon>Metazoa</taxon>
        <taxon>Ecdysozoa</taxon>
        <taxon>Arthropoda</taxon>
        <taxon>Hexapoda</taxon>
        <taxon>Insecta</taxon>
        <taxon>Pterygota</taxon>
        <taxon>Neoptera</taxon>
        <taxon>Endopterygota</taxon>
        <taxon>Lepidoptera</taxon>
        <taxon>Glossata</taxon>
        <taxon>Ditrysia</taxon>
        <taxon>Tineoidea</taxon>
        <taxon>Psychidae</taxon>
        <taxon>Oiketicinae</taxon>
        <taxon>Eumeta</taxon>
    </lineage>
</organism>
<protein>
    <submittedName>
        <fullName evidence="2">Uncharacterized protein</fullName>
    </submittedName>
</protein>
<comment type="caution">
    <text evidence="2">The sequence shown here is derived from an EMBL/GenBank/DDBJ whole genome shotgun (WGS) entry which is preliminary data.</text>
</comment>
<reference evidence="2 3" key="1">
    <citation type="journal article" date="2019" name="Commun. Biol.">
        <title>The bagworm genome reveals a unique fibroin gene that provides high tensile strength.</title>
        <authorList>
            <person name="Kono N."/>
            <person name="Nakamura H."/>
            <person name="Ohtoshi R."/>
            <person name="Tomita M."/>
            <person name="Numata K."/>
            <person name="Arakawa K."/>
        </authorList>
    </citation>
    <scope>NUCLEOTIDE SEQUENCE [LARGE SCALE GENOMIC DNA]</scope>
</reference>
<sequence length="454" mass="50986">MSVRSSRTAPGPEGSKFEPFVSNRHDCGKIWLGSETRIGIGLKPKTGPRSGLQLTESSADMGCGCYVSTRADLRAKAEFYKTSRAGPTQFTINKFLAPYNRSRALRSRFVKLMFLSRQEPLFLLRNETLASGQQTGHGGVLADYPTAPKRRRISFRRCAPVRTHACAWMRTFRNFELADSIQLIFDDLRCGKKSERTAGPGLSSASWSDAENLIPRLPILSLTQFRGPDQGWLPFINMFDSLVDSRTDLRTGRQGRWWALLGSTAGRRTLQAGVPVTRGRIPFGAEYAVVSGRAQAHLETLISNIGIRDQLDGAQLGPPEAPYLVRNLSTPAFLDALKWFTLRCGLHTLIRFDCGTNHDYITISRPGAHELMRRSDGEIQLPGAVESRRRLFFLHLPTSLALALSPLNSITSLRVDFPIDKGLHRNPYSWRRLVALTFRRLFYFVALEEKSWTK</sequence>
<name>A0A4C1XTM9_EUMVA</name>
<dbReference type="Proteomes" id="UP000299102">
    <property type="component" value="Unassembled WGS sequence"/>
</dbReference>
<keyword evidence="3" id="KW-1185">Reference proteome</keyword>
<feature type="region of interest" description="Disordered" evidence="1">
    <location>
        <begin position="1"/>
        <end position="20"/>
    </location>
</feature>
<accession>A0A4C1XTM9</accession>